<dbReference type="Pfam" id="PF12893">
    <property type="entry name" value="Lumazine_bd_2"/>
    <property type="match status" value="1"/>
</dbReference>
<proteinExistence type="predicted"/>
<keyword evidence="2" id="KW-1185">Reference proteome</keyword>
<sequence length="73" mass="7784">MTAPKITTSEEDEKATCDERQAVEAALQTYMDGAKAGNGKQAVAAFHKDAKVIGSLESGKLPERCTTRTPSKN</sequence>
<dbReference type="Proteomes" id="UP001153069">
    <property type="component" value="Unassembled WGS sequence"/>
</dbReference>
<dbReference type="EMBL" id="CAICTM010001553">
    <property type="protein sequence ID" value="CAB9524581.1"/>
    <property type="molecule type" value="Genomic_DNA"/>
</dbReference>
<dbReference type="Gene3D" id="3.10.450.50">
    <property type="match status" value="1"/>
</dbReference>
<gene>
    <name evidence="1" type="ORF">SEMRO_1555_G282090.1</name>
</gene>
<organism evidence="1 2">
    <name type="scientific">Seminavis robusta</name>
    <dbReference type="NCBI Taxonomy" id="568900"/>
    <lineage>
        <taxon>Eukaryota</taxon>
        <taxon>Sar</taxon>
        <taxon>Stramenopiles</taxon>
        <taxon>Ochrophyta</taxon>
        <taxon>Bacillariophyta</taxon>
        <taxon>Bacillariophyceae</taxon>
        <taxon>Bacillariophycidae</taxon>
        <taxon>Naviculales</taxon>
        <taxon>Naviculaceae</taxon>
        <taxon>Seminavis</taxon>
    </lineage>
</organism>
<evidence type="ECO:0000313" key="1">
    <source>
        <dbReference type="EMBL" id="CAB9524581.1"/>
    </source>
</evidence>
<protein>
    <submittedName>
        <fullName evidence="1">Uncharacterized protein</fullName>
    </submittedName>
</protein>
<accession>A0A9N8ESB4</accession>
<dbReference type="InterPro" id="IPR039437">
    <property type="entry name" value="FrzH/put_lumazine-bd"/>
</dbReference>
<name>A0A9N8ESB4_9STRA</name>
<dbReference type="AlphaFoldDB" id="A0A9N8ESB4"/>
<evidence type="ECO:0000313" key="2">
    <source>
        <dbReference type="Proteomes" id="UP001153069"/>
    </source>
</evidence>
<reference evidence="1" key="1">
    <citation type="submission" date="2020-06" db="EMBL/GenBank/DDBJ databases">
        <authorList>
            <consortium name="Plant Systems Biology data submission"/>
        </authorList>
    </citation>
    <scope>NUCLEOTIDE SEQUENCE</scope>
    <source>
        <strain evidence="1">D6</strain>
    </source>
</reference>
<comment type="caution">
    <text evidence="1">The sequence shown here is derived from an EMBL/GenBank/DDBJ whole genome shotgun (WGS) entry which is preliminary data.</text>
</comment>